<dbReference type="PANTHER" id="PTHR43031">
    <property type="entry name" value="FAD-DEPENDENT OXIDOREDUCTASE"/>
    <property type="match status" value="1"/>
</dbReference>
<dbReference type="InterPro" id="IPR050229">
    <property type="entry name" value="GlpE_sulfurtransferase"/>
</dbReference>
<dbReference type="SMART" id="SM00450">
    <property type="entry name" value="RHOD"/>
    <property type="match status" value="1"/>
</dbReference>
<keyword evidence="4" id="KW-1185">Reference proteome</keyword>
<dbReference type="InterPro" id="IPR001763">
    <property type="entry name" value="Rhodanese-like_dom"/>
</dbReference>
<gene>
    <name evidence="3" type="ORF">ACHKAR_11610</name>
</gene>
<reference evidence="3 4" key="1">
    <citation type="journal article" date="2013" name="Int. J. Syst. Evol. Microbiol.">
        <title>Marinoscillum luteum sp. nov., isolated from marine sediment.</title>
        <authorList>
            <person name="Cha I.T."/>
            <person name="Park S.J."/>
            <person name="Kim S.J."/>
            <person name="Kim J.G."/>
            <person name="Jung M.Y."/>
            <person name="Shin K.S."/>
            <person name="Kwon K.K."/>
            <person name="Yang S.H."/>
            <person name="Seo Y.S."/>
            <person name="Rhee S.K."/>
        </authorList>
    </citation>
    <scope>NUCLEOTIDE SEQUENCE [LARGE SCALE GENOMIC DNA]</scope>
    <source>
        <strain evidence="3 4">KCTC 23939</strain>
    </source>
</reference>
<dbReference type="PROSITE" id="PS50206">
    <property type="entry name" value="RHODANESE_3"/>
    <property type="match status" value="1"/>
</dbReference>
<sequence>MRKARNFFFFLLSILWLPACGQKTFDEKMESLYRNTVPVIQADKLKDKLTKEGVYILDTRAPEEFGVSHIAGAHLIDFDNFKISMVREIPKDAEVVVYCSVGYRSERIGEELLAAGYQHVSNLYGGIFNWKNQGNTIINKNNLPTDSVHTYNKNWSQWLYNGIKVYE</sequence>
<dbReference type="EMBL" id="JBIPKE010000017">
    <property type="protein sequence ID" value="MFH6984090.1"/>
    <property type="molecule type" value="Genomic_DNA"/>
</dbReference>
<keyword evidence="1" id="KW-0732">Signal</keyword>
<evidence type="ECO:0000259" key="2">
    <source>
        <dbReference type="PROSITE" id="PS50206"/>
    </source>
</evidence>
<feature type="chain" id="PRO_5045538017" evidence="1">
    <location>
        <begin position="22"/>
        <end position="167"/>
    </location>
</feature>
<feature type="signal peptide" evidence="1">
    <location>
        <begin position="1"/>
        <end position="21"/>
    </location>
</feature>
<protein>
    <submittedName>
        <fullName evidence="3">Rhodanese-like domain-containing protein</fullName>
    </submittedName>
</protein>
<accession>A0ABW7N9C4</accession>
<evidence type="ECO:0000313" key="4">
    <source>
        <dbReference type="Proteomes" id="UP001610063"/>
    </source>
</evidence>
<evidence type="ECO:0000256" key="1">
    <source>
        <dbReference type="SAM" id="SignalP"/>
    </source>
</evidence>
<dbReference type="Gene3D" id="3.40.250.10">
    <property type="entry name" value="Rhodanese-like domain"/>
    <property type="match status" value="1"/>
</dbReference>
<name>A0ABW7N9C4_9BACT</name>
<dbReference type="Pfam" id="PF00581">
    <property type="entry name" value="Rhodanese"/>
    <property type="match status" value="1"/>
</dbReference>
<evidence type="ECO:0000313" key="3">
    <source>
        <dbReference type="EMBL" id="MFH6984090.1"/>
    </source>
</evidence>
<feature type="domain" description="Rhodanese" evidence="2">
    <location>
        <begin position="50"/>
        <end position="139"/>
    </location>
</feature>
<dbReference type="SUPFAM" id="SSF52821">
    <property type="entry name" value="Rhodanese/Cell cycle control phosphatase"/>
    <property type="match status" value="1"/>
</dbReference>
<dbReference type="PANTHER" id="PTHR43031:SF16">
    <property type="entry name" value="OXIDOREDUCTASE"/>
    <property type="match status" value="1"/>
</dbReference>
<proteinExistence type="predicted"/>
<dbReference type="RefSeq" id="WP_395417512.1">
    <property type="nucleotide sequence ID" value="NZ_JBIPKE010000017.1"/>
</dbReference>
<organism evidence="3 4">
    <name type="scientific">Marinoscillum luteum</name>
    <dbReference type="NCBI Taxonomy" id="861051"/>
    <lineage>
        <taxon>Bacteria</taxon>
        <taxon>Pseudomonadati</taxon>
        <taxon>Bacteroidota</taxon>
        <taxon>Cytophagia</taxon>
        <taxon>Cytophagales</taxon>
        <taxon>Reichenbachiellaceae</taxon>
        <taxon>Marinoscillum</taxon>
    </lineage>
</organism>
<dbReference type="Proteomes" id="UP001610063">
    <property type="component" value="Unassembled WGS sequence"/>
</dbReference>
<dbReference type="NCBIfam" id="NF045521">
    <property type="entry name" value="rhoda_near_glyco"/>
    <property type="match status" value="1"/>
</dbReference>
<dbReference type="CDD" id="cd00158">
    <property type="entry name" value="RHOD"/>
    <property type="match status" value="1"/>
</dbReference>
<comment type="caution">
    <text evidence="3">The sequence shown here is derived from an EMBL/GenBank/DDBJ whole genome shotgun (WGS) entry which is preliminary data.</text>
</comment>
<dbReference type="InterPro" id="IPR036873">
    <property type="entry name" value="Rhodanese-like_dom_sf"/>
</dbReference>